<proteinExistence type="predicted"/>
<dbReference type="EMBL" id="JAXCLW010000002">
    <property type="protein sequence ID" value="MDY0882562.1"/>
    <property type="molecule type" value="Genomic_DNA"/>
</dbReference>
<feature type="region of interest" description="Disordered" evidence="1">
    <location>
        <begin position="25"/>
        <end position="91"/>
    </location>
</feature>
<dbReference type="RefSeq" id="WP_320507635.1">
    <property type="nucleotide sequence ID" value="NZ_JAXCLW010000002.1"/>
</dbReference>
<feature type="compositionally biased region" description="Polar residues" evidence="1">
    <location>
        <begin position="25"/>
        <end position="38"/>
    </location>
</feature>
<reference evidence="3 4" key="1">
    <citation type="journal article" date="2016" name="Antonie Van Leeuwenhoek">
        <title>Dongia soli sp. nov., isolated from soil from Dokdo, Korea.</title>
        <authorList>
            <person name="Kim D.U."/>
            <person name="Lee H."/>
            <person name="Kim H."/>
            <person name="Kim S.G."/>
            <person name="Ka J.O."/>
        </authorList>
    </citation>
    <scope>NUCLEOTIDE SEQUENCE [LARGE SCALE GENOMIC DNA]</scope>
    <source>
        <strain evidence="3 4">D78</strain>
    </source>
</reference>
<evidence type="ECO:0000256" key="2">
    <source>
        <dbReference type="SAM" id="SignalP"/>
    </source>
</evidence>
<keyword evidence="4" id="KW-1185">Reference proteome</keyword>
<accession>A0ABU5E9G8</accession>
<keyword evidence="2" id="KW-0732">Signal</keyword>
<feature type="chain" id="PRO_5045568359" description="Secreted protein" evidence="2">
    <location>
        <begin position="25"/>
        <end position="91"/>
    </location>
</feature>
<evidence type="ECO:0000313" key="4">
    <source>
        <dbReference type="Proteomes" id="UP001279642"/>
    </source>
</evidence>
<evidence type="ECO:0008006" key="5">
    <source>
        <dbReference type="Google" id="ProtNLM"/>
    </source>
</evidence>
<comment type="caution">
    <text evidence="3">The sequence shown here is derived from an EMBL/GenBank/DDBJ whole genome shotgun (WGS) entry which is preliminary data.</text>
</comment>
<organism evidence="3 4">
    <name type="scientific">Dongia soli</name>
    <dbReference type="NCBI Taxonomy" id="600628"/>
    <lineage>
        <taxon>Bacteria</taxon>
        <taxon>Pseudomonadati</taxon>
        <taxon>Pseudomonadota</taxon>
        <taxon>Alphaproteobacteria</taxon>
        <taxon>Rhodospirillales</taxon>
        <taxon>Dongiaceae</taxon>
        <taxon>Dongia</taxon>
    </lineage>
</organism>
<sequence length="91" mass="9254">MKLLQFAAIAVAFSTLVGIHTASAISSENDAGDTSSTAPLADPDQATENFGSSGEGSGSFSIMVPDQSGDQLQFGTTDLPLLPSFPSDTSQ</sequence>
<feature type="signal peptide" evidence="2">
    <location>
        <begin position="1"/>
        <end position="24"/>
    </location>
</feature>
<dbReference type="Proteomes" id="UP001279642">
    <property type="component" value="Unassembled WGS sequence"/>
</dbReference>
<gene>
    <name evidence="3" type="ORF">SMD27_06885</name>
</gene>
<evidence type="ECO:0000256" key="1">
    <source>
        <dbReference type="SAM" id="MobiDB-lite"/>
    </source>
</evidence>
<evidence type="ECO:0000313" key="3">
    <source>
        <dbReference type="EMBL" id="MDY0882562.1"/>
    </source>
</evidence>
<name>A0ABU5E9G8_9PROT</name>
<protein>
    <recommendedName>
        <fullName evidence="5">Secreted protein</fullName>
    </recommendedName>
</protein>